<dbReference type="EMBL" id="FOJG01000002">
    <property type="protein sequence ID" value="SEW54030.1"/>
    <property type="molecule type" value="Genomic_DNA"/>
</dbReference>
<dbReference type="AlphaFoldDB" id="A0A1I0SBF0"/>
<dbReference type="Proteomes" id="UP000199310">
    <property type="component" value="Unassembled WGS sequence"/>
</dbReference>
<evidence type="ECO:0000259" key="8">
    <source>
        <dbReference type="Pfam" id="PF17389"/>
    </source>
</evidence>
<accession>A0A1I0SBF0</accession>
<feature type="domain" description="Alpha-L-rhamnosidase concanavalin-like" evidence="6">
    <location>
        <begin position="397"/>
        <end position="507"/>
    </location>
</feature>
<evidence type="ECO:0000259" key="6">
    <source>
        <dbReference type="Pfam" id="PF05592"/>
    </source>
</evidence>
<organism evidence="10 11">
    <name type="scientific">Chitinophaga arvensicola</name>
    <dbReference type="NCBI Taxonomy" id="29529"/>
    <lineage>
        <taxon>Bacteria</taxon>
        <taxon>Pseudomonadati</taxon>
        <taxon>Bacteroidota</taxon>
        <taxon>Chitinophagia</taxon>
        <taxon>Chitinophagales</taxon>
        <taxon>Chitinophagaceae</taxon>
        <taxon>Chitinophaga</taxon>
    </lineage>
</organism>
<evidence type="ECO:0000256" key="4">
    <source>
        <dbReference type="SAM" id="MobiDB-lite"/>
    </source>
</evidence>
<dbReference type="InterPro" id="IPR008902">
    <property type="entry name" value="Rhamnosid_concanavalin"/>
</dbReference>
<dbReference type="Pfam" id="PF17390">
    <property type="entry name" value="Bac_rhamnosid_C"/>
    <property type="match status" value="1"/>
</dbReference>
<feature type="domain" description="Alpha-L-rhamnosidase six-hairpin glycosidase" evidence="8">
    <location>
        <begin position="513"/>
        <end position="839"/>
    </location>
</feature>
<dbReference type="Gene3D" id="2.60.420.10">
    <property type="entry name" value="Maltose phosphorylase, domain 3"/>
    <property type="match status" value="1"/>
</dbReference>
<evidence type="ECO:0000256" key="2">
    <source>
        <dbReference type="ARBA" id="ARBA00012652"/>
    </source>
</evidence>
<dbReference type="Pfam" id="PF25788">
    <property type="entry name" value="Ig_Rha78A_N"/>
    <property type="match status" value="1"/>
</dbReference>
<feature type="domain" description="Alpha-L-rhamnosidase C-terminal" evidence="9">
    <location>
        <begin position="842"/>
        <end position="916"/>
    </location>
</feature>
<feature type="chain" id="PRO_5011526236" description="alpha-L-rhamnosidase" evidence="5">
    <location>
        <begin position="22"/>
        <end position="944"/>
    </location>
</feature>
<dbReference type="GO" id="GO:0005975">
    <property type="term" value="P:carbohydrate metabolic process"/>
    <property type="evidence" value="ECO:0007669"/>
    <property type="project" value="InterPro"/>
</dbReference>
<feature type="signal peptide" evidence="5">
    <location>
        <begin position="1"/>
        <end position="21"/>
    </location>
</feature>
<sequence>MHSTLRNLFLYLLLLSPFAFTAQGREPVATANGYLYHKWHHSSGVESGYHSSANTVSTGRSNAAPVTDPYSPATTACTPIRLKCEHLPTPLGIDAVHPRFSWQLEDSRSGARQTAYQIKVATDSATLGSHPLWTSGKVNNGDLLTTYQGKALQPFTRYYWSVEIWDKDGQKTTTTQSWFETGMLQQSNWKGSWISDGDNVQLKPAGNFRKVFTATKQIKSARAYIAAAGLYELYLNGQKAGNHRLDPMYTRFDRRTLYVTYDVTSLLQSGKNAIGVMLGNGWYNHQSTAVWNFHEAPWRGRPAFCLDLRITYTDGSVETITSGKDWKTALGPIVFNSIYTAEHYDARKEQPGWNTTAFDDSKWKDVINRSAPSNHIVSQQLYPIENVEEIPAASVAHLNDSTWVYDLGRNIAGVSRIRVSGAAGTVIKLKHGEQLDKKGFVDLSNIVVHYRPTDDTDPFQTDIFILSGKGEETFMPRFNYKGFQYVEVTSSAPVTLNKDNLTGFFMHSNVPPTGHIHGSDTMINKLWWATNNAYLSNLFGYPTDCPQREKNGWTGDAQIAIETGLYNFDGITIYEKWLADHRDEQQPNGVLPSIIPTGGWGYEWGNGPDWTSTIAIIPWNIYLFYGDTTLLSDSYDNMRRYVDRITAISPNGLTTWGLGDWVPVKSKSPVEFTSSAYYYADALILAKAAKLFGKTADYTKYSALAEKIKTAFNKKYLNTDTGIYGEGVQTEQSVALYWGLVPEAMKSKVADKLAKRVAADNFHLDVGLLGTKSILNALSENGYADVAYKVAAQRTFPSWGWWIMSGATTLFENWDINASSDLSRNHIMFGEIGAWMYKGIAGIKPDEAAPGFKNILLSPGFVEGLDHFEASHESPYGKIVSSWKRNGNTITYNVAVPPNASADVFFNISPTQKIYENNKPVITQTTGKGLRYHVTAGTREFQIR</sequence>
<evidence type="ECO:0000313" key="11">
    <source>
        <dbReference type="Proteomes" id="UP000199310"/>
    </source>
</evidence>
<dbReference type="RefSeq" id="WP_089901617.1">
    <property type="nucleotide sequence ID" value="NZ_FOJG01000002.1"/>
</dbReference>
<name>A0A1I0SBF0_9BACT</name>
<dbReference type="PANTHER" id="PTHR33307:SF6">
    <property type="entry name" value="ALPHA-RHAMNOSIDASE (EUROFUNG)-RELATED"/>
    <property type="match status" value="1"/>
</dbReference>
<keyword evidence="11" id="KW-1185">Reference proteome</keyword>
<dbReference type="PIRSF" id="PIRSF010631">
    <property type="entry name" value="A-rhamnsds"/>
    <property type="match status" value="1"/>
</dbReference>
<evidence type="ECO:0000313" key="10">
    <source>
        <dbReference type="EMBL" id="SEW54030.1"/>
    </source>
</evidence>
<reference evidence="11" key="1">
    <citation type="submission" date="2016-10" db="EMBL/GenBank/DDBJ databases">
        <authorList>
            <person name="Varghese N."/>
            <person name="Submissions S."/>
        </authorList>
    </citation>
    <scope>NUCLEOTIDE SEQUENCE [LARGE SCALE GENOMIC DNA]</scope>
    <source>
        <strain evidence="11">DSM 3695</strain>
    </source>
</reference>
<dbReference type="InterPro" id="IPR008928">
    <property type="entry name" value="6-hairpin_glycosidase_sf"/>
</dbReference>
<dbReference type="Gene3D" id="2.60.40.10">
    <property type="entry name" value="Immunoglobulins"/>
    <property type="match status" value="1"/>
</dbReference>
<dbReference type="STRING" id="29529.SAMN04488122_5863"/>
<dbReference type="InterPro" id="IPR016007">
    <property type="entry name" value="Alpha_rhamnosid"/>
</dbReference>
<dbReference type="Pfam" id="PF17389">
    <property type="entry name" value="Bac_rhamnosid6H"/>
    <property type="match status" value="1"/>
</dbReference>
<dbReference type="InterPro" id="IPR035396">
    <property type="entry name" value="Bac_rhamnosid6H"/>
</dbReference>
<dbReference type="InterPro" id="IPR035398">
    <property type="entry name" value="Bac_rhamnosid_C"/>
</dbReference>
<dbReference type="Pfam" id="PF05592">
    <property type="entry name" value="Bac_rhamnosid"/>
    <property type="match status" value="1"/>
</dbReference>
<keyword evidence="5" id="KW-0732">Signal</keyword>
<comment type="catalytic activity">
    <reaction evidence="1">
        <text>Hydrolysis of terminal non-reducing alpha-L-rhamnose residues in alpha-L-rhamnosides.</text>
        <dbReference type="EC" id="3.2.1.40"/>
    </reaction>
</comment>
<feature type="domain" description="Bacterial alpha-L-rhamnosidase N-terminal" evidence="7">
    <location>
        <begin position="216"/>
        <end position="387"/>
    </location>
</feature>
<dbReference type="InterPro" id="IPR008979">
    <property type="entry name" value="Galactose-bd-like_sf"/>
</dbReference>
<dbReference type="PANTHER" id="PTHR33307">
    <property type="entry name" value="ALPHA-RHAMNOSIDASE (EUROFUNG)"/>
    <property type="match status" value="1"/>
</dbReference>
<feature type="compositionally biased region" description="Polar residues" evidence="4">
    <location>
        <begin position="50"/>
        <end position="61"/>
    </location>
</feature>
<keyword evidence="3" id="KW-0378">Hydrolase</keyword>
<evidence type="ECO:0000256" key="3">
    <source>
        <dbReference type="ARBA" id="ARBA00022801"/>
    </source>
</evidence>
<dbReference type="GO" id="GO:0030596">
    <property type="term" value="F:alpha-L-rhamnosidase activity"/>
    <property type="evidence" value="ECO:0007669"/>
    <property type="project" value="UniProtKB-EC"/>
</dbReference>
<dbReference type="OrthoDB" id="9766741at2"/>
<evidence type="ECO:0000259" key="7">
    <source>
        <dbReference type="Pfam" id="PF08531"/>
    </source>
</evidence>
<feature type="region of interest" description="Disordered" evidence="4">
    <location>
        <begin position="50"/>
        <end position="70"/>
    </location>
</feature>
<dbReference type="Gene3D" id="2.60.120.260">
    <property type="entry name" value="Galactose-binding domain-like"/>
    <property type="match status" value="2"/>
</dbReference>
<evidence type="ECO:0000256" key="1">
    <source>
        <dbReference type="ARBA" id="ARBA00001445"/>
    </source>
</evidence>
<proteinExistence type="predicted"/>
<protein>
    <recommendedName>
        <fullName evidence="2">alpha-L-rhamnosidase</fullName>
        <ecNumber evidence="2">3.2.1.40</ecNumber>
    </recommendedName>
</protein>
<dbReference type="SUPFAM" id="SSF49785">
    <property type="entry name" value="Galactose-binding domain-like"/>
    <property type="match status" value="1"/>
</dbReference>
<evidence type="ECO:0000259" key="9">
    <source>
        <dbReference type="Pfam" id="PF17390"/>
    </source>
</evidence>
<dbReference type="Gene3D" id="1.50.10.10">
    <property type="match status" value="1"/>
</dbReference>
<dbReference type="InterPro" id="IPR013737">
    <property type="entry name" value="Bac_rhamnosid_N"/>
</dbReference>
<dbReference type="EC" id="3.2.1.40" evidence="2"/>
<gene>
    <name evidence="10" type="ORF">SAMN04488122_5863</name>
</gene>
<dbReference type="Pfam" id="PF08531">
    <property type="entry name" value="Bac_rhamnosid_N"/>
    <property type="match status" value="1"/>
</dbReference>
<dbReference type="SUPFAM" id="SSF48208">
    <property type="entry name" value="Six-hairpin glycosidases"/>
    <property type="match status" value="1"/>
</dbReference>
<dbReference type="InterPro" id="IPR012341">
    <property type="entry name" value="6hp_glycosidase-like_sf"/>
</dbReference>
<evidence type="ECO:0000256" key="5">
    <source>
        <dbReference type="SAM" id="SignalP"/>
    </source>
</evidence>
<dbReference type="InterPro" id="IPR013783">
    <property type="entry name" value="Ig-like_fold"/>
</dbReference>